<comment type="caution">
    <text evidence="1">The sequence shown here is derived from an EMBL/GenBank/DDBJ whole genome shotgun (WGS) entry which is preliminary data.</text>
</comment>
<dbReference type="Proteomes" id="UP000287352">
    <property type="component" value="Unassembled WGS sequence"/>
</dbReference>
<proteinExistence type="predicted"/>
<reference evidence="2" key="1">
    <citation type="submission" date="2018-12" db="EMBL/GenBank/DDBJ databases">
        <title>Tengunoibacter tsumagoiensis gen. nov., sp. nov., Dictyobacter kobayashii sp. nov., D. alpinus sp. nov., and D. joshuensis sp. nov. and description of Dictyobacteraceae fam. nov. within the order Ktedonobacterales isolated from Tengu-no-mugimeshi.</title>
        <authorList>
            <person name="Wang C.M."/>
            <person name="Zheng Y."/>
            <person name="Sakai Y."/>
            <person name="Toyoda A."/>
            <person name="Minakuchi Y."/>
            <person name="Abe K."/>
            <person name="Yokota A."/>
            <person name="Yabe S."/>
        </authorList>
    </citation>
    <scope>NUCLEOTIDE SEQUENCE [LARGE SCALE GENOMIC DNA]</scope>
    <source>
        <strain evidence="2">Uno3</strain>
    </source>
</reference>
<keyword evidence="2" id="KW-1185">Reference proteome</keyword>
<evidence type="ECO:0000313" key="1">
    <source>
        <dbReference type="EMBL" id="GCE14803.1"/>
    </source>
</evidence>
<name>A0A402A6N0_9CHLR</name>
<organism evidence="1 2">
    <name type="scientific">Tengunoibacter tsumagoiensis</name>
    <dbReference type="NCBI Taxonomy" id="2014871"/>
    <lineage>
        <taxon>Bacteria</taxon>
        <taxon>Bacillati</taxon>
        <taxon>Chloroflexota</taxon>
        <taxon>Ktedonobacteria</taxon>
        <taxon>Ktedonobacterales</taxon>
        <taxon>Dictyobacteraceae</taxon>
        <taxon>Tengunoibacter</taxon>
    </lineage>
</organism>
<sequence length="107" mass="12961">MHQERFCTRSQKQSFAWPMKSRKLYYRGAWLVHQALEAFYATRQVPYDQQLYLHSDSFGYSRLQSHGIDYQAQRTMAQVAEKLEIYQQEMQDFTTFLKYTYLPIDAR</sequence>
<dbReference type="AlphaFoldDB" id="A0A402A6N0"/>
<accession>A0A402A6N0</accession>
<evidence type="ECO:0000313" key="2">
    <source>
        <dbReference type="Proteomes" id="UP000287352"/>
    </source>
</evidence>
<dbReference type="EMBL" id="BIFR01000002">
    <property type="protein sequence ID" value="GCE14803.1"/>
    <property type="molecule type" value="Genomic_DNA"/>
</dbReference>
<gene>
    <name evidence="1" type="ORF">KTT_46620</name>
</gene>
<protein>
    <submittedName>
        <fullName evidence="1">Uncharacterized protein</fullName>
    </submittedName>
</protein>